<dbReference type="SMART" id="SM00248">
    <property type="entry name" value="ANK"/>
    <property type="match status" value="5"/>
</dbReference>
<accession>A0ABR1A708</accession>
<dbReference type="SUPFAM" id="SSF48403">
    <property type="entry name" value="Ankyrin repeat"/>
    <property type="match status" value="1"/>
</dbReference>
<comment type="caution">
    <text evidence="6">The sequence shown here is derived from an EMBL/GenBank/DDBJ whole genome shotgun (WGS) entry which is preliminary data.</text>
</comment>
<evidence type="ECO:0000256" key="2">
    <source>
        <dbReference type="ARBA" id="ARBA00023054"/>
    </source>
</evidence>
<feature type="coiled-coil region" evidence="4">
    <location>
        <begin position="892"/>
        <end position="981"/>
    </location>
</feature>
<feature type="compositionally biased region" description="Polar residues" evidence="5">
    <location>
        <begin position="297"/>
        <end position="306"/>
    </location>
</feature>
<dbReference type="Gene3D" id="1.25.40.20">
    <property type="entry name" value="Ankyrin repeat-containing domain"/>
    <property type="match status" value="2"/>
</dbReference>
<gene>
    <name evidence="6" type="ORF">HHUSO_G2280</name>
</gene>
<feature type="compositionally biased region" description="Basic and acidic residues" evidence="5">
    <location>
        <begin position="426"/>
        <end position="437"/>
    </location>
</feature>
<keyword evidence="1" id="KW-0677">Repeat</keyword>
<dbReference type="Pfam" id="PF00023">
    <property type="entry name" value="Ank"/>
    <property type="match status" value="1"/>
</dbReference>
<evidence type="ECO:0000313" key="6">
    <source>
        <dbReference type="EMBL" id="KAK6492867.1"/>
    </source>
</evidence>
<dbReference type="Proteomes" id="UP001369086">
    <property type="component" value="Unassembled WGS sequence"/>
</dbReference>
<name>A0ABR1A708_HUSHU</name>
<dbReference type="Pfam" id="PF12796">
    <property type="entry name" value="Ank_2"/>
    <property type="match status" value="2"/>
</dbReference>
<feature type="repeat" description="ANK" evidence="3">
    <location>
        <begin position="85"/>
        <end position="117"/>
    </location>
</feature>
<evidence type="ECO:0000256" key="3">
    <source>
        <dbReference type="PROSITE-ProRule" id="PRU00023"/>
    </source>
</evidence>
<keyword evidence="2 4" id="KW-0175">Coiled coil</keyword>
<dbReference type="PRINTS" id="PR01415">
    <property type="entry name" value="ANKYRIN"/>
</dbReference>
<dbReference type="Gene3D" id="1.20.5.1700">
    <property type="match status" value="1"/>
</dbReference>
<feature type="repeat" description="ANK" evidence="3">
    <location>
        <begin position="118"/>
        <end position="150"/>
    </location>
</feature>
<reference evidence="6 7" key="1">
    <citation type="submission" date="2021-05" db="EMBL/GenBank/DDBJ databases">
        <authorList>
            <person name="Zahm M."/>
            <person name="Klopp C."/>
            <person name="Cabau C."/>
            <person name="Kuhl H."/>
            <person name="Suciu R."/>
            <person name="Ciorpac M."/>
            <person name="Holostenco D."/>
            <person name="Gessner J."/>
            <person name="Wuertz S."/>
            <person name="Hohne C."/>
            <person name="Stock M."/>
            <person name="Gislard M."/>
            <person name="Lluch J."/>
            <person name="Milhes M."/>
            <person name="Lampietro C."/>
            <person name="Lopez Roques C."/>
            <person name="Donnadieu C."/>
            <person name="Du K."/>
            <person name="Schartl M."/>
            <person name="Guiguen Y."/>
        </authorList>
    </citation>
    <scope>NUCLEOTIDE SEQUENCE [LARGE SCALE GENOMIC DNA]</scope>
    <source>
        <strain evidence="6">Hh-F2</strain>
        <tissue evidence="6">Blood</tissue>
    </source>
</reference>
<dbReference type="PROSITE" id="PS50088">
    <property type="entry name" value="ANK_REPEAT"/>
    <property type="match status" value="5"/>
</dbReference>
<dbReference type="InterPro" id="IPR036770">
    <property type="entry name" value="Ankyrin_rpt-contain_sf"/>
</dbReference>
<feature type="coiled-coil region" evidence="4">
    <location>
        <begin position="567"/>
        <end position="648"/>
    </location>
</feature>
<feature type="repeat" description="ANK" evidence="3">
    <location>
        <begin position="52"/>
        <end position="84"/>
    </location>
</feature>
<keyword evidence="7" id="KW-1185">Reference proteome</keyword>
<dbReference type="PANTHER" id="PTHR24129">
    <property type="entry name" value="ANKYCORBIN"/>
    <property type="match status" value="1"/>
</dbReference>
<evidence type="ECO:0000256" key="4">
    <source>
        <dbReference type="SAM" id="Coils"/>
    </source>
</evidence>
<feature type="region of interest" description="Disordered" evidence="5">
    <location>
        <begin position="265"/>
        <end position="306"/>
    </location>
</feature>
<dbReference type="InterPro" id="IPR042420">
    <property type="entry name" value="RAI14/UACA"/>
</dbReference>
<feature type="repeat" description="ANK" evidence="3">
    <location>
        <begin position="151"/>
        <end position="183"/>
    </location>
</feature>
<proteinExistence type="predicted"/>
<evidence type="ECO:0000256" key="5">
    <source>
        <dbReference type="SAM" id="MobiDB-lite"/>
    </source>
</evidence>
<feature type="repeat" description="ANK" evidence="3">
    <location>
        <begin position="184"/>
        <end position="216"/>
    </location>
</feature>
<feature type="compositionally biased region" description="Polar residues" evidence="5">
    <location>
        <begin position="401"/>
        <end position="425"/>
    </location>
</feature>
<organism evidence="6 7">
    <name type="scientific">Huso huso</name>
    <name type="common">Beluga</name>
    <name type="synonym">Acipenser huso</name>
    <dbReference type="NCBI Taxonomy" id="61971"/>
    <lineage>
        <taxon>Eukaryota</taxon>
        <taxon>Metazoa</taxon>
        <taxon>Chordata</taxon>
        <taxon>Craniata</taxon>
        <taxon>Vertebrata</taxon>
        <taxon>Euteleostomi</taxon>
        <taxon>Actinopterygii</taxon>
        <taxon>Chondrostei</taxon>
        <taxon>Acipenseriformes</taxon>
        <taxon>Acipenseridae</taxon>
        <taxon>Huso</taxon>
    </lineage>
</organism>
<evidence type="ECO:0000313" key="7">
    <source>
        <dbReference type="Proteomes" id="UP001369086"/>
    </source>
</evidence>
<feature type="coiled-coil region" evidence="4">
    <location>
        <begin position="780"/>
        <end position="863"/>
    </location>
</feature>
<keyword evidence="3" id="KW-0040">ANK repeat</keyword>
<feature type="region of interest" description="Disordered" evidence="5">
    <location>
        <begin position="386"/>
        <end position="462"/>
    </location>
</feature>
<evidence type="ECO:0000256" key="1">
    <source>
        <dbReference type="ARBA" id="ARBA00022737"/>
    </source>
</evidence>
<dbReference type="PROSITE" id="PS50297">
    <property type="entry name" value="ANK_REP_REGION"/>
    <property type="match status" value="5"/>
</dbReference>
<dbReference type="InterPro" id="IPR002110">
    <property type="entry name" value="Ankyrin_rpt"/>
</dbReference>
<dbReference type="PANTHER" id="PTHR24129:SF0">
    <property type="entry name" value="ANKYCORBIN"/>
    <property type="match status" value="1"/>
</dbReference>
<dbReference type="EMBL" id="JAHFZB010000002">
    <property type="protein sequence ID" value="KAK6492867.1"/>
    <property type="molecule type" value="Genomic_DNA"/>
</dbReference>
<sequence length="1023" mass="114856">MKSLKAKFRKSDAHEWSKNDDRLLQAVEHGEVDKVTSLLAKKGVNAVKLDSEGKSALHLAAAKGQAECLGVILSHGVDVTVLDASGCTALHLAAKNNHQECAKKLIQSKCTIEGGDSSGKTALHYAAACSSAPIVQLLCEQNCPVNVKDAEGCTPLLLCSQNTHEEVCRYLIDHGADINACDKNGRTAVMMACESSSLKTAEILIQKGADLRLVDTLGHDALHYSKLSGNAEIKNLLQAALGKFSLESGACPAIFRVHDQVSRLNAERSTTPKKRKAPPPPISPPQTCDYSSPPFMTPTQTPSSGGDLSFTEFHIKEEEQKSIALKEQIGELHKEKVLLLETIQDLNTILNQQQAEQNGPEEQNVIATLQAQITSLSLENKKLTHKLKRTQARHSDEENNDSSCHSSFDSNASYHSTKADFQQSLEVHEASETEAKGNSRKSSLKNDSASVKQDDDEKMVVGSEEEIKQLQVAVQNIQIQLQQSEVEKQNLQDKLLSMTSENVQQCSQEVSENCSDILEQKLKETQRKYEEATEEVLSLRAQMKLESITSAEKKSISNVQELKCLYEEQINELKGELSKSLEEQERDKNIIKELEKKLDSLDTRVPVEEYEDVKNSCSMLVENINKEKALLIDKYREAQEEIKLLQEALKGTVPVEAAATDFEEMKAEMNQTIDGLQKHLLELSHSYSDAKSELTIVKNKLSTYEKETVSSEQRDKDYVTIEHHERIVLDFAHNIEEMKEKLLETEAKYHESIKQVALLQAESYIQKQNSILVCDHAQVVSALGNAVKDLEIQVVDLKEELNQKELEVNMLQESLSAEKASIHEDTVTRTTHEQLKASFETEVNLLTAELKEAMKNQDEMSQDIFKARHEVLQVKNEKETIESLVASKDQENSKLKKRSQESEDLISDLKKQLRNFSKLEDDKDKKIEDLTKEVSKLKVALNSLSQLSYTTGPPKRQNQQVDTLQQQVKQLQFQLSEMKKQHQEIVSVYRMHLLYAVQGQMDEDVQNALKQILMMCKMSTQAK</sequence>
<protein>
    <submittedName>
        <fullName evidence="6">Ankycorbin isoform X4</fullName>
    </submittedName>
</protein>